<evidence type="ECO:0000313" key="3">
    <source>
        <dbReference type="Proteomes" id="UP001530377"/>
    </source>
</evidence>
<keyword evidence="1" id="KW-1133">Transmembrane helix</keyword>
<keyword evidence="1" id="KW-0812">Transmembrane</keyword>
<accession>A0ABD3R712</accession>
<protein>
    <submittedName>
        <fullName evidence="2">Uncharacterized protein</fullName>
    </submittedName>
</protein>
<dbReference type="EMBL" id="JALLPB020000468">
    <property type="protein sequence ID" value="KAL3808812.1"/>
    <property type="molecule type" value="Genomic_DNA"/>
</dbReference>
<evidence type="ECO:0000256" key="1">
    <source>
        <dbReference type="SAM" id="Phobius"/>
    </source>
</evidence>
<keyword evidence="3" id="KW-1185">Reference proteome</keyword>
<comment type="caution">
    <text evidence="2">The sequence shown here is derived from an EMBL/GenBank/DDBJ whole genome shotgun (WGS) entry which is preliminary data.</text>
</comment>
<gene>
    <name evidence="2" type="ORF">ACHAXA_001121</name>
</gene>
<reference evidence="2 3" key="1">
    <citation type="submission" date="2024-10" db="EMBL/GenBank/DDBJ databases">
        <title>Updated reference genomes for cyclostephanoid diatoms.</title>
        <authorList>
            <person name="Roberts W.R."/>
            <person name="Alverson A.J."/>
        </authorList>
    </citation>
    <scope>NUCLEOTIDE SEQUENCE [LARGE SCALE GENOMIC DNA]</scope>
    <source>
        <strain evidence="2 3">AJA228-03</strain>
    </source>
</reference>
<dbReference type="Proteomes" id="UP001530377">
    <property type="component" value="Unassembled WGS sequence"/>
</dbReference>
<name>A0ABD3R712_9STRA</name>
<sequence length="234" mass="26540">MDSDYVGFKYLFLPIAIVPSVAYLLTLLRHGTDARALHFGRARWFPPLIVAVSIVYQLHSLNEAYITRRRGGPYRLDCLRSRKGGKRPFGDAGEDYRHPCYDLTGESRNVLVDGTYESNREAYEESTLCQASGEAIIDTSPSYVSSARDCDMGQSNRCTLAEPCVPCEIERRREFQRRWSRCQACSVRNDYGRCNFVDGVGPYCYANGDGTDVVPCRKCCTEKMAIYDEDGYCY</sequence>
<dbReference type="AlphaFoldDB" id="A0ABD3R712"/>
<proteinExistence type="predicted"/>
<feature type="transmembrane region" description="Helical" evidence="1">
    <location>
        <begin position="6"/>
        <end position="28"/>
    </location>
</feature>
<keyword evidence="1" id="KW-0472">Membrane</keyword>
<evidence type="ECO:0000313" key="2">
    <source>
        <dbReference type="EMBL" id="KAL3808812.1"/>
    </source>
</evidence>
<organism evidence="2 3">
    <name type="scientific">Cyclostephanos tholiformis</name>
    <dbReference type="NCBI Taxonomy" id="382380"/>
    <lineage>
        <taxon>Eukaryota</taxon>
        <taxon>Sar</taxon>
        <taxon>Stramenopiles</taxon>
        <taxon>Ochrophyta</taxon>
        <taxon>Bacillariophyta</taxon>
        <taxon>Coscinodiscophyceae</taxon>
        <taxon>Thalassiosirophycidae</taxon>
        <taxon>Stephanodiscales</taxon>
        <taxon>Stephanodiscaceae</taxon>
        <taxon>Cyclostephanos</taxon>
    </lineage>
</organism>